<feature type="compositionally biased region" description="Basic and acidic residues" evidence="1">
    <location>
        <begin position="40"/>
        <end position="49"/>
    </location>
</feature>
<feature type="non-terminal residue" evidence="2">
    <location>
        <position position="86"/>
    </location>
</feature>
<name>A0A8S0VJT9_OLEEU</name>
<reference evidence="2 3" key="1">
    <citation type="submission" date="2019-12" db="EMBL/GenBank/DDBJ databases">
        <authorList>
            <person name="Alioto T."/>
            <person name="Alioto T."/>
            <person name="Gomez Garrido J."/>
        </authorList>
    </citation>
    <scope>NUCLEOTIDE SEQUENCE [LARGE SCALE GENOMIC DNA]</scope>
</reference>
<feature type="region of interest" description="Disordered" evidence="1">
    <location>
        <begin position="36"/>
        <end position="69"/>
    </location>
</feature>
<comment type="caution">
    <text evidence="2">The sequence shown here is derived from an EMBL/GenBank/DDBJ whole genome shotgun (WGS) entry which is preliminary data.</text>
</comment>
<accession>A0A8S0VJT9</accession>
<evidence type="ECO:0000256" key="1">
    <source>
        <dbReference type="SAM" id="MobiDB-lite"/>
    </source>
</evidence>
<dbReference type="Gramene" id="OE9A047214T1">
    <property type="protein sequence ID" value="OE9A047214C1"/>
    <property type="gene ID" value="OE9A047214"/>
</dbReference>
<organism evidence="2 3">
    <name type="scientific">Olea europaea subsp. europaea</name>
    <dbReference type="NCBI Taxonomy" id="158383"/>
    <lineage>
        <taxon>Eukaryota</taxon>
        <taxon>Viridiplantae</taxon>
        <taxon>Streptophyta</taxon>
        <taxon>Embryophyta</taxon>
        <taxon>Tracheophyta</taxon>
        <taxon>Spermatophyta</taxon>
        <taxon>Magnoliopsida</taxon>
        <taxon>eudicotyledons</taxon>
        <taxon>Gunneridae</taxon>
        <taxon>Pentapetalae</taxon>
        <taxon>asterids</taxon>
        <taxon>lamiids</taxon>
        <taxon>Lamiales</taxon>
        <taxon>Oleaceae</taxon>
        <taxon>Oleeae</taxon>
        <taxon>Olea</taxon>
    </lineage>
</organism>
<protein>
    <submittedName>
        <fullName evidence="2">Uncharacterized protein</fullName>
    </submittedName>
</protein>
<dbReference type="AlphaFoldDB" id="A0A8S0VJT9"/>
<sequence length="86" mass="10102">MEISFVLILGAIEMELEGLQPRLHHWRRYGARIESFEQGGGDRTERDVPQPKNQDFTQQDSRVHMTRPSMTVLDRVTYRSLEEELS</sequence>
<evidence type="ECO:0000313" key="3">
    <source>
        <dbReference type="Proteomes" id="UP000594638"/>
    </source>
</evidence>
<gene>
    <name evidence="2" type="ORF">OLEA9_A047214</name>
</gene>
<dbReference type="EMBL" id="CACTIH010010017">
    <property type="protein sequence ID" value="CAA3033231.1"/>
    <property type="molecule type" value="Genomic_DNA"/>
</dbReference>
<proteinExistence type="predicted"/>
<keyword evidence="3" id="KW-1185">Reference proteome</keyword>
<feature type="compositionally biased region" description="Polar residues" evidence="1">
    <location>
        <begin position="51"/>
        <end position="60"/>
    </location>
</feature>
<dbReference type="Proteomes" id="UP000594638">
    <property type="component" value="Unassembled WGS sequence"/>
</dbReference>
<evidence type="ECO:0000313" key="2">
    <source>
        <dbReference type="EMBL" id="CAA3033231.1"/>
    </source>
</evidence>